<evidence type="ECO:0000313" key="2">
    <source>
        <dbReference type="Proteomes" id="UP000234335"/>
    </source>
</evidence>
<gene>
    <name evidence="1" type="ORF">CYJ34_08595</name>
</gene>
<proteinExistence type="predicted"/>
<protein>
    <submittedName>
        <fullName evidence="1">Uncharacterized protein</fullName>
    </submittedName>
</protein>
<reference evidence="1 2" key="1">
    <citation type="submission" date="2017-12" db="EMBL/GenBank/DDBJ databases">
        <title>Phylogenetic diversity of female urinary microbiome.</title>
        <authorList>
            <person name="Thomas-White K."/>
            <person name="Wolfe A.J."/>
        </authorList>
    </citation>
    <scope>NUCLEOTIDE SEQUENCE [LARGE SCALE GENOMIC DNA]</scope>
    <source>
        <strain evidence="1 2">UMB0119</strain>
    </source>
</reference>
<dbReference type="Proteomes" id="UP000234335">
    <property type="component" value="Unassembled WGS sequence"/>
</dbReference>
<accession>A0A2I1M521</accession>
<dbReference type="RefSeq" id="WP_101540873.1">
    <property type="nucleotide sequence ID" value="NZ_PKGS01000008.1"/>
</dbReference>
<dbReference type="EMBL" id="PKGS01000008">
    <property type="protein sequence ID" value="PKZ15221.1"/>
    <property type="molecule type" value="Genomic_DNA"/>
</dbReference>
<organism evidence="1 2">
    <name type="scientific">Anaerococcus octavius</name>
    <dbReference type="NCBI Taxonomy" id="54007"/>
    <lineage>
        <taxon>Bacteria</taxon>
        <taxon>Bacillati</taxon>
        <taxon>Bacillota</taxon>
        <taxon>Tissierellia</taxon>
        <taxon>Tissierellales</taxon>
        <taxon>Peptoniphilaceae</taxon>
        <taxon>Anaerococcus</taxon>
    </lineage>
</organism>
<evidence type="ECO:0000313" key="1">
    <source>
        <dbReference type="EMBL" id="PKZ15221.1"/>
    </source>
</evidence>
<sequence>MSIRNMGSIFVPNNNFEKLEASYKLTRIERKDFKSFKNITNFCFTFDDGYYKNIDALAFYDDNNLIGLTAVNVNSKYLWEFGVEKFCLDKSYKNLKAILVNHLAYRVIKNNPDITPIYSTQFSHIRSINLANRANFCMAMTFISAN</sequence>
<comment type="caution">
    <text evidence="1">The sequence shown here is derived from an EMBL/GenBank/DDBJ whole genome shotgun (WGS) entry which is preliminary data.</text>
</comment>
<name>A0A2I1M521_9FIRM</name>
<keyword evidence="2" id="KW-1185">Reference proteome</keyword>
<dbReference type="AlphaFoldDB" id="A0A2I1M521"/>